<dbReference type="GO" id="GO:0003743">
    <property type="term" value="F:translation initiation factor activity"/>
    <property type="evidence" value="ECO:0007669"/>
    <property type="project" value="UniProtKB-KW"/>
</dbReference>
<dbReference type="InterPro" id="IPR011387">
    <property type="entry name" value="TIF2A"/>
</dbReference>
<keyword evidence="12" id="KW-1185">Reference proteome</keyword>
<name>A0A8H5LUZ0_9AGAR</name>
<evidence type="ECO:0000256" key="9">
    <source>
        <dbReference type="SAM" id="MobiDB-lite"/>
    </source>
</evidence>
<dbReference type="SUPFAM" id="SSF82171">
    <property type="entry name" value="DPP6 N-terminal domain-like"/>
    <property type="match status" value="1"/>
</dbReference>
<keyword evidence="6" id="KW-0810">Translation regulation</keyword>
<evidence type="ECO:0000256" key="1">
    <source>
        <dbReference type="ARBA" id="ARBA00009573"/>
    </source>
</evidence>
<accession>A0A8H5LUZ0</accession>
<feature type="coiled-coil region" evidence="8">
    <location>
        <begin position="635"/>
        <end position="662"/>
    </location>
</feature>
<dbReference type="InterPro" id="IPR015943">
    <property type="entry name" value="WD40/YVTN_repeat-like_dom_sf"/>
</dbReference>
<dbReference type="Gene3D" id="2.130.10.10">
    <property type="entry name" value="YVTN repeat-like/Quinoprotein amine dehydrogenase"/>
    <property type="match status" value="1"/>
</dbReference>
<evidence type="ECO:0000256" key="6">
    <source>
        <dbReference type="ARBA" id="ARBA00022845"/>
    </source>
</evidence>
<reference evidence="11 12" key="1">
    <citation type="journal article" date="2020" name="ISME J.">
        <title>Uncovering the hidden diversity of litter-decomposition mechanisms in mushroom-forming fungi.</title>
        <authorList>
            <person name="Floudas D."/>
            <person name="Bentzer J."/>
            <person name="Ahren D."/>
            <person name="Johansson T."/>
            <person name="Persson P."/>
            <person name="Tunlid A."/>
        </authorList>
    </citation>
    <scope>NUCLEOTIDE SEQUENCE [LARGE SCALE GENOMIC DNA]</scope>
    <source>
        <strain evidence="11 12">CBS 406.79</strain>
    </source>
</reference>
<evidence type="ECO:0000313" key="12">
    <source>
        <dbReference type="Proteomes" id="UP000518752"/>
    </source>
</evidence>
<evidence type="ECO:0000256" key="3">
    <source>
        <dbReference type="ARBA" id="ARBA00022540"/>
    </source>
</evidence>
<dbReference type="EMBL" id="JAACJN010000120">
    <property type="protein sequence ID" value="KAF5370537.1"/>
    <property type="molecule type" value="Genomic_DNA"/>
</dbReference>
<keyword evidence="5" id="KW-0677">Repeat</keyword>
<dbReference type="InterPro" id="IPR018247">
    <property type="entry name" value="EF_Hand_1_Ca_BS"/>
</dbReference>
<organism evidence="11 12">
    <name type="scientific">Collybiopsis confluens</name>
    <dbReference type="NCBI Taxonomy" id="2823264"/>
    <lineage>
        <taxon>Eukaryota</taxon>
        <taxon>Fungi</taxon>
        <taxon>Dikarya</taxon>
        <taxon>Basidiomycota</taxon>
        <taxon>Agaricomycotina</taxon>
        <taxon>Agaricomycetes</taxon>
        <taxon>Agaricomycetidae</taxon>
        <taxon>Agaricales</taxon>
        <taxon>Marasmiineae</taxon>
        <taxon>Omphalotaceae</taxon>
        <taxon>Collybiopsis</taxon>
    </lineage>
</organism>
<feature type="compositionally biased region" description="Low complexity" evidence="9">
    <location>
        <begin position="567"/>
        <end position="589"/>
    </location>
</feature>
<evidence type="ECO:0000259" key="10">
    <source>
        <dbReference type="PROSITE" id="PS50835"/>
    </source>
</evidence>
<dbReference type="PROSITE" id="PS50835">
    <property type="entry name" value="IG_LIKE"/>
    <property type="match status" value="1"/>
</dbReference>
<evidence type="ECO:0000313" key="11">
    <source>
        <dbReference type="EMBL" id="KAF5370537.1"/>
    </source>
</evidence>
<feature type="compositionally biased region" description="Gly residues" evidence="9">
    <location>
        <begin position="491"/>
        <end position="512"/>
    </location>
</feature>
<keyword evidence="7" id="KW-0648">Protein biosynthesis</keyword>
<dbReference type="GO" id="GO:0000049">
    <property type="term" value="F:tRNA binding"/>
    <property type="evidence" value="ECO:0007669"/>
    <property type="project" value="TreeGrafter"/>
</dbReference>
<evidence type="ECO:0000256" key="5">
    <source>
        <dbReference type="ARBA" id="ARBA00022737"/>
    </source>
</evidence>
<dbReference type="GO" id="GO:0043022">
    <property type="term" value="F:ribosome binding"/>
    <property type="evidence" value="ECO:0007669"/>
    <property type="project" value="TreeGrafter"/>
</dbReference>
<dbReference type="PANTHER" id="PTHR13227:SF0">
    <property type="entry name" value="EUKARYOTIC TRANSLATION INITIATION FACTOR 2A"/>
    <property type="match status" value="1"/>
</dbReference>
<evidence type="ECO:0000256" key="2">
    <source>
        <dbReference type="ARBA" id="ARBA00013819"/>
    </source>
</evidence>
<feature type="compositionally biased region" description="Polar residues" evidence="9">
    <location>
        <begin position="852"/>
        <end position="863"/>
    </location>
</feature>
<protein>
    <recommendedName>
        <fullName evidence="2">Eukaryotic translation initiation factor 2A</fullName>
    </recommendedName>
</protein>
<feature type="compositionally biased region" description="Basic and acidic residues" evidence="9">
    <location>
        <begin position="836"/>
        <end position="851"/>
    </location>
</feature>
<dbReference type="GO" id="GO:0006417">
    <property type="term" value="P:regulation of translation"/>
    <property type="evidence" value="ECO:0007669"/>
    <property type="project" value="UniProtKB-KW"/>
</dbReference>
<keyword evidence="4" id="KW-0853">WD repeat</keyword>
<feature type="compositionally biased region" description="Polar residues" evidence="9">
    <location>
        <begin position="467"/>
        <end position="481"/>
    </location>
</feature>
<evidence type="ECO:0000256" key="7">
    <source>
        <dbReference type="ARBA" id="ARBA00022917"/>
    </source>
</evidence>
<dbReference type="OrthoDB" id="2194683at2759"/>
<dbReference type="PANTHER" id="PTHR13227">
    <property type="entry name" value="EUKARYOTIC TRANSLATION INITIATION FACTOR 2A"/>
    <property type="match status" value="1"/>
</dbReference>
<sequence>MAGSPDFAPIPDFVAPDVPARTHVYSADGRLYAYVLPTVVRIFQAEGAQLLLELSLPNIVEINFSPRGTYLSSWERPQKFEDGSQHKNLRVFSVSTGEELVAFTQKSQEGWDLQYTITESHAIRLVNQEIQVFRPTEWNRDIVDKLRVEGATSASLSPGLNPSVAVFVAEKKGAPASIKIYGLLTLSSAPTCQKTFFKADRAQIKWNQLGTQVLLLTQTDVDNSNKSYYGETGLYLLSAAGNFDCRVSLDKEGPIHDFTWSPNSKEFGVVYGYMPAKTVIFDQRVRAIHDFGSAPHNYISFNPQARLLALAGFGNLAGKIDVFDRRSLNKMCTIDAPNTSHCEWSPDGRFLLTATLSPRLRVDNGIKIWHCTGSLIHVQLVDEMYQASWRPTPIDNVPPFPTVGGSLAAVLPAPQPNPSVAAYQLAGGPKVNGGQTKPAGAYRPPGARGNATPAIFKREDEGGLAYSSRSPSGQNTPSRGYSRSPAPPGAHQGGPGGQGRGGGGRYVPGASGGASPSPSRPPPGQRGDSNDKRGGGQPGDGQGQNQQGQPRKRNKGGKNKEKGAEGQGKPHQQENGQNGQNGDTNVNGNAAKGKKQMTLDLDGINGKSDGETSIPPEAALLSPVTPGVDGALDPIAKKVRNLNKKLKAIDELKDKAKRGERLEATQMKKIEGEIEIRTDWDAAFGGDNPRGCYSRLRICSTLATKNTSGTTLMNAYEPNRKPPLDPTLELNTEVETYLVIIWSQRSSLLFDQVQVSMLRWSKSERTRKMKKRLVTLTRVLLTLDAVNSGLPPPGFLTKSLRRQTRMGIGYNQNKDSDFPERAMSRFIPKILVKKPDRQDEQLQKDNDRRVQDANNKAQKNNPSKFETQVDALTQTVNNAVMNTQSMYEEMNAFYEANQDAFAAAGSGLLSLSSSEPEVVEGAISAFLDYCPVVMKGLSSLSQLHPFVGVAAQAFSLVLAVNLKRMQNNKKVVALSMQIQDTIMVLFQLRDVRDPDTKDDNGTTVGNRMKTVLDLLAKDIRLAGTACDDYMKQGFVCKQIGRFWDTFVKHRQDLVFALNIRTSVGVDNANTKLDRLTLQTENIQFVLADIIARLDTPREKTGKEFIARQGGPRACLQDEQLVMGLIDISGEGIEAINAPRTGDVAKDLEAARKKLFRDYTEELDAALKRNFKVFERKMDMRKKQMEGFIEDSLQNQSSFIISALQGQAHGRVTDPDLQSLWKENGWKGNVKARAFVLALQESFCRAGIPKTNRGPPSAHHSNAASTINLNFEPTIEAVVKDDRWALKYIDVSRVQPILEAIDDDATGYISIREINAFVSFKPEGWRSSCFYWVVIAH</sequence>
<comment type="similarity">
    <text evidence="1">Belongs to the WD repeat EIF2A family.</text>
</comment>
<keyword evidence="8" id="KW-0175">Coiled coil</keyword>
<feature type="region of interest" description="Disordered" evidence="9">
    <location>
        <begin position="426"/>
        <end position="590"/>
    </location>
</feature>
<dbReference type="GO" id="GO:0003729">
    <property type="term" value="F:mRNA binding"/>
    <property type="evidence" value="ECO:0007669"/>
    <property type="project" value="TreeGrafter"/>
</dbReference>
<proteinExistence type="inferred from homology"/>
<comment type="caution">
    <text evidence="11">The sequence shown here is derived from an EMBL/GenBank/DDBJ whole genome shotgun (WGS) entry which is preliminary data.</text>
</comment>
<dbReference type="Proteomes" id="UP000518752">
    <property type="component" value="Unassembled WGS sequence"/>
</dbReference>
<evidence type="ECO:0000256" key="4">
    <source>
        <dbReference type="ARBA" id="ARBA00022574"/>
    </source>
</evidence>
<evidence type="ECO:0000256" key="8">
    <source>
        <dbReference type="SAM" id="Coils"/>
    </source>
</evidence>
<dbReference type="InterPro" id="IPR013979">
    <property type="entry name" value="TIF_beta_prop-like"/>
</dbReference>
<dbReference type="GO" id="GO:0022627">
    <property type="term" value="C:cytosolic small ribosomal subunit"/>
    <property type="evidence" value="ECO:0007669"/>
    <property type="project" value="TreeGrafter"/>
</dbReference>
<feature type="domain" description="Ig-like" evidence="10">
    <location>
        <begin position="162"/>
        <end position="261"/>
    </location>
</feature>
<gene>
    <name evidence="11" type="ORF">D9757_010120</name>
</gene>
<keyword evidence="3" id="KW-0396">Initiation factor</keyword>
<dbReference type="Pfam" id="PF08662">
    <property type="entry name" value="eIF2A"/>
    <property type="match status" value="1"/>
</dbReference>
<dbReference type="InterPro" id="IPR007110">
    <property type="entry name" value="Ig-like_dom"/>
</dbReference>
<dbReference type="PROSITE" id="PS00018">
    <property type="entry name" value="EF_HAND_1"/>
    <property type="match status" value="1"/>
</dbReference>
<feature type="region of interest" description="Disordered" evidence="9">
    <location>
        <begin position="836"/>
        <end position="863"/>
    </location>
</feature>